<sequence>MSQQLQRIRDETSFIETSGGILTDQLIRKLRKERTSEDAVQPNTFSYDGEGPSSATELETEISQAWENLKEQWDSISGSNEVYSLDTTEARKEWILPLLETLGFDPVYQQQNLSADGIEANLSHLGWSPSSQLGRTRDDNHPPVTHLVRPDKDEPLDSGNHDGTRASGRSPHDELQRYLNAADTEWGLVTDGLKLRLLRTYYHTYTRGYIEFDLENIFTNRNYGDFRALYRLCHVSRFESRRGGEQEGILLEQLYQVAIASGVKIGQDLQQNVIDAIEVLGNGFIESSDDLRGKLDSTQAQEKYYEDLLFVVYRLLFLLYAEQRGMLAGRDTLYSEEYSISRLRERATTRRKSTDHNTDLWRGLEATFDLVEKGNKELNVPCYNGVLFDDEEFSFLDEQVCTNDALLEAVELLTIVHREGVPQRISYADLGVEEIGSVYESLLEFQPEVAEAPFTNEDGKQVQQGEFYLSSVSTERKETGSYYTDPGLVNELIEGTLLPVLDERLKEATSPEEKEHALLNLDVCDPACGSAAFLVAANNALADRLATIRTGDEYPPSEEIREARRDVLQHCIYGVDLNPMAVELAKVSLWINSAVRDKPLNFLDHHIRCGNALIGVNEEMFEGDFPVDAYDTSGGRDWHDGNEVRKRVRNENKDRNRGENDRSLSGFSAAGDSIIDLAEELDKMAESTAAGVEQKQEQFNEIRETDWFQNKKLLYDTWAAAFYWPMDGSIPEYPTPSSLEKLQRNPDSDELSALREYSSEIAAQEKFFHWELEFPSVFLTGDRGFDCIIGNPPWEKPKISQREWFLGRNNEIATEESTTKRNKLIKELSESEPELYKAWQDATERADNMTSFLRNSGRFNLSAVGDLNTYPIFTELGADYLSSTKGRSGLLVKTGIATDYHTRHLFGEYASKGRIDRLYDFENTDGFFEDVEKNERFCLLTICGVQLEAVGDFSFHNQTVEELRSGKGHFRLTSEDFKTVNPNTLTCPTFKDERTRDIAMQIYRSHPILIDEDSGRNTWDIEYHTMFHMSNDDDLFADNTIVSLREQGLELDDRNRFVGDETIYRPLYEGKFISQLDHRFGTFENVSEETKYGRKAETYKLSGTEKKDPKKEVLPRYWVQEKDFKEETSYLDHDQGWVFAFRNVARSHTDFRTTIGTITPQEPHGHSVPVLTFDPDDPTHEHAAVFTSIFTSFVFDFALRSSLSGANVTKYVVKQLPMPTPEVLKKSTIKIDGKSKSAYQLLVENVVPLIWTSHSLNAFGEEFDFSDSVYEWNEDERFENRATIEAIVAKIYGISKNEFSFIMEEFDILKEREINELGRYHSMEKALDKFDRMSMV</sequence>
<evidence type="ECO:0000313" key="8">
    <source>
        <dbReference type="EMBL" id="SDR05963.1"/>
    </source>
</evidence>
<evidence type="ECO:0000256" key="2">
    <source>
        <dbReference type="ARBA" id="ARBA00022603"/>
    </source>
</evidence>
<evidence type="ECO:0000256" key="3">
    <source>
        <dbReference type="ARBA" id="ARBA00022679"/>
    </source>
</evidence>
<evidence type="ECO:0000313" key="9">
    <source>
        <dbReference type="Proteomes" id="UP000198848"/>
    </source>
</evidence>
<evidence type="ECO:0000256" key="5">
    <source>
        <dbReference type="ARBA" id="ARBA00047942"/>
    </source>
</evidence>
<keyword evidence="4" id="KW-0949">S-adenosyl-L-methionine</keyword>
<comment type="catalytic activity">
    <reaction evidence="5">
        <text>a 2'-deoxyadenosine in DNA + S-adenosyl-L-methionine = an N(6)-methyl-2'-deoxyadenosine in DNA + S-adenosyl-L-homocysteine + H(+)</text>
        <dbReference type="Rhea" id="RHEA:15197"/>
        <dbReference type="Rhea" id="RHEA-COMP:12418"/>
        <dbReference type="Rhea" id="RHEA-COMP:12419"/>
        <dbReference type="ChEBI" id="CHEBI:15378"/>
        <dbReference type="ChEBI" id="CHEBI:57856"/>
        <dbReference type="ChEBI" id="CHEBI:59789"/>
        <dbReference type="ChEBI" id="CHEBI:90615"/>
        <dbReference type="ChEBI" id="CHEBI:90616"/>
        <dbReference type="EC" id="2.1.1.72"/>
    </reaction>
</comment>
<accession>A0A1H1FYE0</accession>
<dbReference type="SUPFAM" id="SSF53335">
    <property type="entry name" value="S-adenosyl-L-methionine-dependent methyltransferases"/>
    <property type="match status" value="1"/>
</dbReference>
<feature type="region of interest" description="Disordered" evidence="6">
    <location>
        <begin position="129"/>
        <end position="172"/>
    </location>
</feature>
<dbReference type="OrthoDB" id="170702at2157"/>
<name>A0A1H1FYE0_NATTX</name>
<dbReference type="Proteomes" id="UP000198848">
    <property type="component" value="Unassembled WGS sequence"/>
</dbReference>
<dbReference type="GO" id="GO:0006304">
    <property type="term" value="P:DNA modification"/>
    <property type="evidence" value="ECO:0007669"/>
    <property type="project" value="InterPro"/>
</dbReference>
<keyword evidence="2 8" id="KW-0489">Methyltransferase</keyword>
<dbReference type="GO" id="GO:0032259">
    <property type="term" value="P:methylation"/>
    <property type="evidence" value="ECO:0007669"/>
    <property type="project" value="UniProtKB-KW"/>
</dbReference>
<dbReference type="Pfam" id="PF07669">
    <property type="entry name" value="Eco57I"/>
    <property type="match status" value="1"/>
</dbReference>
<feature type="region of interest" description="Disordered" evidence="6">
    <location>
        <begin position="636"/>
        <end position="665"/>
    </location>
</feature>
<proteinExistence type="predicted"/>
<dbReference type="PANTHER" id="PTHR33841">
    <property type="entry name" value="DNA METHYLTRANSFERASE YEEA-RELATED"/>
    <property type="match status" value="1"/>
</dbReference>
<feature type="compositionally biased region" description="Basic and acidic residues" evidence="6">
    <location>
        <begin position="636"/>
        <end position="662"/>
    </location>
</feature>
<dbReference type="Gene3D" id="3.40.50.150">
    <property type="entry name" value="Vaccinia Virus protein VP39"/>
    <property type="match status" value="1"/>
</dbReference>
<feature type="domain" description="Type II methyltransferase M.TaqI-like" evidence="7">
    <location>
        <begin position="570"/>
        <end position="808"/>
    </location>
</feature>
<dbReference type="EMBL" id="FNLC01000002">
    <property type="protein sequence ID" value="SDR05963.1"/>
    <property type="molecule type" value="Genomic_DNA"/>
</dbReference>
<dbReference type="RefSeq" id="WP_090381448.1">
    <property type="nucleotide sequence ID" value="NZ_FNLC01000002.1"/>
</dbReference>
<evidence type="ECO:0000256" key="1">
    <source>
        <dbReference type="ARBA" id="ARBA00011900"/>
    </source>
</evidence>
<dbReference type="STRING" id="1095778.SAMN04489842_2171"/>
<dbReference type="GO" id="GO:0009007">
    <property type="term" value="F:site-specific DNA-methyltransferase (adenine-specific) activity"/>
    <property type="evidence" value="ECO:0007669"/>
    <property type="project" value="UniProtKB-EC"/>
</dbReference>
<protein>
    <recommendedName>
        <fullName evidence="1">site-specific DNA-methyltransferase (adenine-specific)</fullName>
        <ecNumber evidence="1">2.1.1.72</ecNumber>
    </recommendedName>
</protein>
<dbReference type="InterPro" id="IPR050953">
    <property type="entry name" value="N4_N6_ade-DNA_methylase"/>
</dbReference>
<dbReference type="EC" id="2.1.1.72" evidence="1"/>
<keyword evidence="3 8" id="KW-0808">Transferase</keyword>
<evidence type="ECO:0000259" key="7">
    <source>
        <dbReference type="Pfam" id="PF07669"/>
    </source>
</evidence>
<organism evidence="8 9">
    <name type="scientific">Natronobacterium texcoconense</name>
    <dbReference type="NCBI Taxonomy" id="1095778"/>
    <lineage>
        <taxon>Archaea</taxon>
        <taxon>Methanobacteriati</taxon>
        <taxon>Methanobacteriota</taxon>
        <taxon>Stenosarchaea group</taxon>
        <taxon>Halobacteria</taxon>
        <taxon>Halobacteriales</taxon>
        <taxon>Natrialbaceae</taxon>
        <taxon>Natronobacterium</taxon>
    </lineage>
</organism>
<dbReference type="PRINTS" id="PR00507">
    <property type="entry name" value="N12N6MTFRASE"/>
</dbReference>
<gene>
    <name evidence="8" type="ORF">SAMN04489842_2171</name>
</gene>
<keyword evidence="9" id="KW-1185">Reference proteome</keyword>
<dbReference type="InterPro" id="IPR029063">
    <property type="entry name" value="SAM-dependent_MTases_sf"/>
</dbReference>
<reference evidence="9" key="1">
    <citation type="submission" date="2016-10" db="EMBL/GenBank/DDBJ databases">
        <authorList>
            <person name="Varghese N."/>
            <person name="Submissions S."/>
        </authorList>
    </citation>
    <scope>NUCLEOTIDE SEQUENCE [LARGE SCALE GENOMIC DNA]</scope>
    <source>
        <strain evidence="9">DSM 24767</strain>
    </source>
</reference>
<evidence type="ECO:0000256" key="6">
    <source>
        <dbReference type="SAM" id="MobiDB-lite"/>
    </source>
</evidence>
<dbReference type="InterPro" id="IPR011639">
    <property type="entry name" value="MethylTrfase_TaqI-like_dom"/>
</dbReference>
<evidence type="ECO:0000256" key="4">
    <source>
        <dbReference type="ARBA" id="ARBA00022691"/>
    </source>
</evidence>
<feature type="compositionally biased region" description="Basic and acidic residues" evidence="6">
    <location>
        <begin position="148"/>
        <end position="172"/>
    </location>
</feature>
<dbReference type="PANTHER" id="PTHR33841:SF1">
    <property type="entry name" value="DNA METHYLTRANSFERASE A"/>
    <property type="match status" value="1"/>
</dbReference>